<comment type="caution">
    <text evidence="2">The sequence shown here is derived from an EMBL/GenBank/DDBJ whole genome shotgun (WGS) entry which is preliminary data.</text>
</comment>
<feature type="domain" description="Gfo/Idh/MocA-like oxidoreductase N-terminal" evidence="1">
    <location>
        <begin position="8"/>
        <end position="116"/>
    </location>
</feature>
<name>A0ABQ4J1L0_9ACTN</name>
<dbReference type="SUPFAM" id="SSF55347">
    <property type="entry name" value="Glyceraldehyde-3-phosphate dehydrogenase-like, C-terminal domain"/>
    <property type="match status" value="1"/>
</dbReference>
<dbReference type="Gene3D" id="3.40.50.720">
    <property type="entry name" value="NAD(P)-binding Rossmann-like Domain"/>
    <property type="match status" value="1"/>
</dbReference>
<evidence type="ECO:0000313" key="2">
    <source>
        <dbReference type="EMBL" id="GIJ24029.1"/>
    </source>
</evidence>
<accession>A0ABQ4J1L0</accession>
<dbReference type="InterPro" id="IPR000683">
    <property type="entry name" value="Gfo/Idh/MocA-like_OxRdtase_N"/>
</dbReference>
<dbReference type="SUPFAM" id="SSF51735">
    <property type="entry name" value="NAD(P)-binding Rossmann-fold domains"/>
    <property type="match status" value="1"/>
</dbReference>
<dbReference type="RefSeq" id="WP_204003209.1">
    <property type="nucleotide sequence ID" value="NZ_BOPB01000029.1"/>
</dbReference>
<protein>
    <recommendedName>
        <fullName evidence="1">Gfo/Idh/MocA-like oxidoreductase N-terminal domain-containing protein</fullName>
    </recommendedName>
</protein>
<reference evidence="2 3" key="1">
    <citation type="submission" date="2021-01" db="EMBL/GenBank/DDBJ databases">
        <title>Whole genome shotgun sequence of Verrucosispora lutea NBRC 106530.</title>
        <authorList>
            <person name="Komaki H."/>
            <person name="Tamura T."/>
        </authorList>
    </citation>
    <scope>NUCLEOTIDE SEQUENCE [LARGE SCALE GENOMIC DNA]</scope>
    <source>
        <strain evidence="2 3">NBRC 106530</strain>
    </source>
</reference>
<dbReference type="EMBL" id="BOPB01000029">
    <property type="protein sequence ID" value="GIJ24029.1"/>
    <property type="molecule type" value="Genomic_DNA"/>
</dbReference>
<keyword evidence="3" id="KW-1185">Reference proteome</keyword>
<dbReference type="InterPro" id="IPR036291">
    <property type="entry name" value="NAD(P)-bd_dom_sf"/>
</dbReference>
<dbReference type="Proteomes" id="UP000643165">
    <property type="component" value="Unassembled WGS sequence"/>
</dbReference>
<gene>
    <name evidence="2" type="ORF">Vlu01_46530</name>
</gene>
<evidence type="ECO:0000259" key="1">
    <source>
        <dbReference type="Pfam" id="PF01408"/>
    </source>
</evidence>
<sequence>MQGDLQPVIVGYGRAGRDLHHRALRPLLDPDDTVIVVDPRPVPAQPGIRWVATLTEATQALHAMSVPMRRAVFHLTTPPVAHLSGVEQLVALGARQVILEKPIATSVAEARRIADLSGAIDVMPVSVWLESTTTTVVERAVAAGEVGQVTALHMEQSKPRFRRNLEATDAHTTPFDVELPHQMLLALHLAGVDAAVGSAVRWPMSSCDQYGHVMGGAAVTLTHGSAVTSTLLSDLTAPIRRRRLVVTGTHGQIVADYPLSSDDDYGQVRIRGRGDRQIVRDLPLSQFLKAAYDSRRGASPPPRGDLGMHVRSIELLDQARSTAVTVPPQVTLPQLTEFASWQG</sequence>
<proteinExistence type="predicted"/>
<evidence type="ECO:0000313" key="3">
    <source>
        <dbReference type="Proteomes" id="UP000643165"/>
    </source>
</evidence>
<dbReference type="Pfam" id="PF01408">
    <property type="entry name" value="GFO_IDH_MocA"/>
    <property type="match status" value="1"/>
</dbReference>
<dbReference type="Gene3D" id="3.30.360.10">
    <property type="entry name" value="Dihydrodipicolinate Reductase, domain 2"/>
    <property type="match status" value="1"/>
</dbReference>
<organism evidence="2 3">
    <name type="scientific">Micromonospora lutea</name>
    <dbReference type="NCBI Taxonomy" id="419825"/>
    <lineage>
        <taxon>Bacteria</taxon>
        <taxon>Bacillati</taxon>
        <taxon>Actinomycetota</taxon>
        <taxon>Actinomycetes</taxon>
        <taxon>Micromonosporales</taxon>
        <taxon>Micromonosporaceae</taxon>
        <taxon>Micromonospora</taxon>
    </lineage>
</organism>